<keyword evidence="2" id="KW-1003">Cell membrane</keyword>
<dbReference type="KEGG" id="ske:Sked_24090"/>
<dbReference type="PANTHER" id="PTHR43124">
    <property type="entry name" value="PURINE EFFLUX PUMP PBUE"/>
    <property type="match status" value="1"/>
</dbReference>
<evidence type="ECO:0000256" key="1">
    <source>
        <dbReference type="ARBA" id="ARBA00004651"/>
    </source>
</evidence>
<dbReference type="PROSITE" id="PS50850">
    <property type="entry name" value="MFS"/>
    <property type="match status" value="1"/>
</dbReference>
<dbReference type="PANTHER" id="PTHR43124:SF3">
    <property type="entry name" value="CHLORAMPHENICOL EFFLUX PUMP RV0191"/>
    <property type="match status" value="1"/>
</dbReference>
<evidence type="ECO:0000256" key="3">
    <source>
        <dbReference type="ARBA" id="ARBA00022692"/>
    </source>
</evidence>
<evidence type="ECO:0000256" key="2">
    <source>
        <dbReference type="ARBA" id="ARBA00022475"/>
    </source>
</evidence>
<feature type="transmembrane region" description="Helical" evidence="7">
    <location>
        <begin position="194"/>
        <end position="216"/>
    </location>
</feature>
<feature type="transmembrane region" description="Helical" evidence="7">
    <location>
        <begin position="140"/>
        <end position="158"/>
    </location>
</feature>
<comment type="subcellular location">
    <subcellularLocation>
        <location evidence="1">Cell membrane</location>
        <topology evidence="1">Multi-pass membrane protein</topology>
    </subcellularLocation>
</comment>
<feature type="transmembrane region" description="Helical" evidence="7">
    <location>
        <begin position="334"/>
        <end position="352"/>
    </location>
</feature>
<dbReference type="OrthoDB" id="2810795at2"/>
<feature type="transmembrane region" description="Helical" evidence="7">
    <location>
        <begin position="397"/>
        <end position="416"/>
    </location>
</feature>
<dbReference type="GO" id="GO:0022857">
    <property type="term" value="F:transmembrane transporter activity"/>
    <property type="evidence" value="ECO:0007669"/>
    <property type="project" value="InterPro"/>
</dbReference>
<feature type="region of interest" description="Disordered" evidence="6">
    <location>
        <begin position="1"/>
        <end position="62"/>
    </location>
</feature>
<dbReference type="HOGENOM" id="CLU_001265_61_1_11"/>
<dbReference type="EMBL" id="CP001819">
    <property type="protein sequence ID" value="ACZ22323.1"/>
    <property type="molecule type" value="Genomic_DNA"/>
</dbReference>
<accession>D1BJC9</accession>
<dbReference type="Pfam" id="PF07690">
    <property type="entry name" value="MFS_1"/>
    <property type="match status" value="1"/>
</dbReference>
<feature type="transmembrane region" description="Helical" evidence="7">
    <location>
        <begin position="358"/>
        <end position="376"/>
    </location>
</feature>
<evidence type="ECO:0000256" key="6">
    <source>
        <dbReference type="SAM" id="MobiDB-lite"/>
    </source>
</evidence>
<dbReference type="InterPro" id="IPR020846">
    <property type="entry name" value="MFS_dom"/>
</dbReference>
<dbReference type="AlphaFoldDB" id="D1BJC9"/>
<dbReference type="InterPro" id="IPR011701">
    <property type="entry name" value="MFS"/>
</dbReference>
<dbReference type="eggNOG" id="COG2814">
    <property type="taxonomic scope" value="Bacteria"/>
</dbReference>
<protein>
    <submittedName>
        <fullName evidence="9">Arabinose efflux permease family protein</fullName>
    </submittedName>
</protein>
<dbReference type="GO" id="GO:0005886">
    <property type="term" value="C:plasma membrane"/>
    <property type="evidence" value="ECO:0007669"/>
    <property type="project" value="UniProtKB-SubCell"/>
</dbReference>
<feature type="transmembrane region" description="Helical" evidence="7">
    <location>
        <begin position="75"/>
        <end position="97"/>
    </location>
</feature>
<dbReference type="InterPro" id="IPR050189">
    <property type="entry name" value="MFS_Efflux_Transporters"/>
</dbReference>
<feature type="transmembrane region" description="Helical" evidence="7">
    <location>
        <begin position="109"/>
        <end position="128"/>
    </location>
</feature>
<keyword evidence="5 7" id="KW-0472">Membrane</keyword>
<sequence>MTTRTADPSPHPDRPHRPALSPHADCSPTPDRSPDPSGSLSPDPADEPPVQDSAADDVPVDSPARVPVRLPLGSLLALAVTSFVTLLSETLPAGLLLQMSADLGVSTSTAGQTVTVFAIGCLVGAIPLTRLAATLPRRAVVVGMLVGFVVVNTATALAPSLPVLLAMRFLAGLGAGMTWALVPSYARRLAPPHLAGRAIAITALGSTLALAVGVPAGTALGQLVGWRWTFGVLSVVALGLVAWVRLGVVDLPGTPRAAGGRLSDALRVPGVRSVIAAAAAVIVAHNLLYTYVAPYVVDVGLGGALGTVLLAFGLGSIGGAVLVGAYGDSHLRRLSVVSTVALVVTLVVLGTVREPALVIAAAVVWGAVFGSIAPLLQTASARAAGPAADTAQSLLVTVWNLAIAAGGALGGIGIAVSGAATLPLASVPLAVVAATVVVVGRRHAFPR</sequence>
<evidence type="ECO:0000256" key="5">
    <source>
        <dbReference type="ARBA" id="ARBA00023136"/>
    </source>
</evidence>
<evidence type="ECO:0000313" key="9">
    <source>
        <dbReference type="EMBL" id="ACZ22323.1"/>
    </source>
</evidence>
<dbReference type="Proteomes" id="UP000000322">
    <property type="component" value="Chromosome"/>
</dbReference>
<evidence type="ECO:0000313" key="10">
    <source>
        <dbReference type="Proteomes" id="UP000000322"/>
    </source>
</evidence>
<feature type="transmembrane region" description="Helical" evidence="7">
    <location>
        <begin position="270"/>
        <end position="292"/>
    </location>
</feature>
<organism evidence="9 10">
    <name type="scientific">Sanguibacter keddieii (strain ATCC 51767 / DSM 10542 / NCFB 3025 / ST-74)</name>
    <dbReference type="NCBI Taxonomy" id="446469"/>
    <lineage>
        <taxon>Bacteria</taxon>
        <taxon>Bacillati</taxon>
        <taxon>Actinomycetota</taxon>
        <taxon>Actinomycetes</taxon>
        <taxon>Micrococcales</taxon>
        <taxon>Sanguibacteraceae</taxon>
        <taxon>Sanguibacter</taxon>
    </lineage>
</organism>
<dbReference type="CDD" id="cd17324">
    <property type="entry name" value="MFS_NepI_like"/>
    <property type="match status" value="1"/>
</dbReference>
<evidence type="ECO:0000259" key="8">
    <source>
        <dbReference type="PROSITE" id="PS50850"/>
    </source>
</evidence>
<keyword evidence="4 7" id="KW-1133">Transmembrane helix</keyword>
<proteinExistence type="predicted"/>
<feature type="transmembrane region" description="Helical" evidence="7">
    <location>
        <begin position="164"/>
        <end position="182"/>
    </location>
</feature>
<feature type="domain" description="Major facilitator superfamily (MFS) profile" evidence="8">
    <location>
        <begin position="74"/>
        <end position="443"/>
    </location>
</feature>
<feature type="transmembrane region" description="Helical" evidence="7">
    <location>
        <begin position="422"/>
        <end position="440"/>
    </location>
</feature>
<dbReference type="InterPro" id="IPR036259">
    <property type="entry name" value="MFS_trans_sf"/>
</dbReference>
<evidence type="ECO:0000256" key="4">
    <source>
        <dbReference type="ARBA" id="ARBA00022989"/>
    </source>
</evidence>
<dbReference type="Gene3D" id="1.20.1250.20">
    <property type="entry name" value="MFS general substrate transporter like domains"/>
    <property type="match status" value="2"/>
</dbReference>
<keyword evidence="10" id="KW-1185">Reference proteome</keyword>
<evidence type="ECO:0000256" key="7">
    <source>
        <dbReference type="SAM" id="Phobius"/>
    </source>
</evidence>
<feature type="transmembrane region" description="Helical" evidence="7">
    <location>
        <begin position="228"/>
        <end position="249"/>
    </location>
</feature>
<dbReference type="RefSeq" id="WP_012867392.1">
    <property type="nucleotide sequence ID" value="NC_013521.1"/>
</dbReference>
<dbReference type="SUPFAM" id="SSF103473">
    <property type="entry name" value="MFS general substrate transporter"/>
    <property type="match status" value="1"/>
</dbReference>
<reference evidence="9 10" key="1">
    <citation type="journal article" date="2009" name="Stand. Genomic Sci.">
        <title>Complete genome sequence of Sanguibacter keddieii type strain (ST-74).</title>
        <authorList>
            <person name="Ivanova N."/>
            <person name="Sikorski J."/>
            <person name="Sims D."/>
            <person name="Brettin T."/>
            <person name="Detter J.C."/>
            <person name="Han C."/>
            <person name="Lapidus A."/>
            <person name="Copeland A."/>
            <person name="Glavina Del Rio T."/>
            <person name="Nolan M."/>
            <person name="Chen F."/>
            <person name="Lucas S."/>
            <person name="Tice H."/>
            <person name="Cheng J.F."/>
            <person name="Bruce D."/>
            <person name="Goodwin L."/>
            <person name="Pitluck S."/>
            <person name="Pati A."/>
            <person name="Mavromatis K."/>
            <person name="Chen A."/>
            <person name="Palaniappan K."/>
            <person name="D'haeseleer P."/>
            <person name="Chain P."/>
            <person name="Bristow J."/>
            <person name="Eisen J.A."/>
            <person name="Markowitz V."/>
            <person name="Hugenholtz P."/>
            <person name="Goker M."/>
            <person name="Pukall R."/>
            <person name="Klenk H.P."/>
            <person name="Kyrpides N.C."/>
        </authorList>
    </citation>
    <scope>NUCLEOTIDE SEQUENCE [LARGE SCALE GENOMIC DNA]</scope>
    <source>
        <strain evidence="10">ATCC 51767 / DSM 10542 / NCFB 3025 / ST-74</strain>
    </source>
</reference>
<keyword evidence="3 7" id="KW-0812">Transmembrane</keyword>
<name>D1BJC9_SANKS</name>
<feature type="transmembrane region" description="Helical" evidence="7">
    <location>
        <begin position="304"/>
        <end position="327"/>
    </location>
</feature>
<gene>
    <name evidence="9" type="ordered locus">Sked_24090</name>
</gene>